<accession>A0ABD5Z1B0</accession>
<keyword evidence="3" id="KW-1185">Reference proteome</keyword>
<name>A0ABD5Z1B0_9EURY</name>
<keyword evidence="1" id="KW-0812">Transmembrane</keyword>
<evidence type="ECO:0000313" key="2">
    <source>
        <dbReference type="EMBL" id="MFC7198976.1"/>
    </source>
</evidence>
<sequence>MLGVDVGKLLTGAVETLFEAGPDDRVFDAFILVAPLVLLAIAVLGRTTATTVLAGGYVLGFVGYVLALGVRHVRSESD</sequence>
<gene>
    <name evidence="2" type="ORF">ACFQJ9_06025</name>
</gene>
<evidence type="ECO:0000313" key="3">
    <source>
        <dbReference type="Proteomes" id="UP001596447"/>
    </source>
</evidence>
<feature type="transmembrane region" description="Helical" evidence="1">
    <location>
        <begin position="52"/>
        <end position="70"/>
    </location>
</feature>
<organism evidence="2 3">
    <name type="scientific">Halospeciosus flavus</name>
    <dbReference type="NCBI Taxonomy" id="3032283"/>
    <lineage>
        <taxon>Archaea</taxon>
        <taxon>Methanobacteriati</taxon>
        <taxon>Methanobacteriota</taxon>
        <taxon>Stenosarchaea group</taxon>
        <taxon>Halobacteria</taxon>
        <taxon>Halobacteriales</taxon>
        <taxon>Halobacteriaceae</taxon>
        <taxon>Halospeciosus</taxon>
    </lineage>
</organism>
<reference evidence="2 3" key="1">
    <citation type="journal article" date="2019" name="Int. J. Syst. Evol. Microbiol.">
        <title>The Global Catalogue of Microorganisms (GCM) 10K type strain sequencing project: providing services to taxonomists for standard genome sequencing and annotation.</title>
        <authorList>
            <consortium name="The Broad Institute Genomics Platform"/>
            <consortium name="The Broad Institute Genome Sequencing Center for Infectious Disease"/>
            <person name="Wu L."/>
            <person name="Ma J."/>
        </authorList>
    </citation>
    <scope>NUCLEOTIDE SEQUENCE [LARGE SCALE GENOMIC DNA]</scope>
    <source>
        <strain evidence="2 3">XZGYJ-43</strain>
    </source>
</reference>
<keyword evidence="1" id="KW-0472">Membrane</keyword>
<dbReference type="AlphaFoldDB" id="A0ABD5Z1B0"/>
<keyword evidence="1" id="KW-1133">Transmembrane helix</keyword>
<dbReference type="EMBL" id="JBHTAR010000011">
    <property type="protein sequence ID" value="MFC7198976.1"/>
    <property type="molecule type" value="Genomic_DNA"/>
</dbReference>
<dbReference type="Proteomes" id="UP001596447">
    <property type="component" value="Unassembled WGS sequence"/>
</dbReference>
<evidence type="ECO:0000256" key="1">
    <source>
        <dbReference type="SAM" id="Phobius"/>
    </source>
</evidence>
<feature type="transmembrane region" description="Helical" evidence="1">
    <location>
        <begin position="26"/>
        <end position="45"/>
    </location>
</feature>
<dbReference type="RefSeq" id="WP_279528927.1">
    <property type="nucleotide sequence ID" value="NZ_CP122312.1"/>
</dbReference>
<protein>
    <submittedName>
        <fullName evidence="2">Uncharacterized protein</fullName>
    </submittedName>
</protein>
<proteinExistence type="predicted"/>
<comment type="caution">
    <text evidence="2">The sequence shown here is derived from an EMBL/GenBank/DDBJ whole genome shotgun (WGS) entry which is preliminary data.</text>
</comment>